<protein>
    <recommendedName>
        <fullName evidence="9">Pyrrolidone-carboxylate peptidase</fullName>
        <ecNumber evidence="9">3.4.19.3</ecNumber>
    </recommendedName>
    <alternativeName>
        <fullName evidence="9">5-oxoprolyl-peptidase</fullName>
    </alternativeName>
    <alternativeName>
        <fullName evidence="9">Pyroglutamyl-peptidase I</fullName>
        <shortName evidence="9">PGP-I</shortName>
        <shortName evidence="9">Pyrase</shortName>
    </alternativeName>
</protein>
<name>A0A1G8CAK3_ANETH</name>
<dbReference type="PROSITE" id="PS01334">
    <property type="entry name" value="PYRASE_CYS"/>
    <property type="match status" value="1"/>
</dbReference>
<keyword evidence="8 9" id="KW-0788">Thiol protease</keyword>
<keyword evidence="7 9" id="KW-0378">Hydrolase</keyword>
<dbReference type="NCBIfam" id="TIGR00504">
    <property type="entry name" value="pyro_pdase"/>
    <property type="match status" value="1"/>
</dbReference>
<evidence type="ECO:0000256" key="4">
    <source>
        <dbReference type="ARBA" id="ARBA00006641"/>
    </source>
</evidence>
<evidence type="ECO:0000313" key="15">
    <source>
        <dbReference type="Proteomes" id="UP000826616"/>
    </source>
</evidence>
<dbReference type="EC" id="3.4.19.3" evidence="9"/>
<organism evidence="13 14">
    <name type="scientific">Aneurinibacillus thermoaerophilus</name>
    <dbReference type="NCBI Taxonomy" id="143495"/>
    <lineage>
        <taxon>Bacteria</taxon>
        <taxon>Bacillati</taxon>
        <taxon>Bacillota</taxon>
        <taxon>Bacilli</taxon>
        <taxon>Bacillales</taxon>
        <taxon>Paenibacillaceae</taxon>
        <taxon>Aneurinibacillus group</taxon>
        <taxon>Aneurinibacillus</taxon>
    </lineage>
</organism>
<dbReference type="PIRSF" id="PIRSF015592">
    <property type="entry name" value="Prld-crbxl_pptds"/>
    <property type="match status" value="1"/>
</dbReference>
<dbReference type="EMBL" id="FNDE01000024">
    <property type="protein sequence ID" value="SDH42494.1"/>
    <property type="molecule type" value="Genomic_DNA"/>
</dbReference>
<dbReference type="FunFam" id="3.40.630.20:FF:000001">
    <property type="entry name" value="Pyrrolidone-carboxylate peptidase"/>
    <property type="match status" value="1"/>
</dbReference>
<reference evidence="13 14" key="1">
    <citation type="submission" date="2016-10" db="EMBL/GenBank/DDBJ databases">
        <authorList>
            <person name="de Groot N.N."/>
        </authorList>
    </citation>
    <scope>NUCLEOTIDE SEQUENCE [LARGE SCALE GENOMIC DNA]</scope>
    <source>
        <strain evidence="13 14">L 420-91</strain>
    </source>
</reference>
<comment type="function">
    <text evidence="2 9">Removes 5-oxoproline from various penultimate amino acid residues except L-proline.</text>
</comment>
<evidence type="ECO:0000256" key="11">
    <source>
        <dbReference type="PROSITE-ProRule" id="PRU10077"/>
    </source>
</evidence>
<feature type="active site" evidence="9">
    <location>
        <position position="167"/>
    </location>
</feature>
<evidence type="ECO:0000256" key="3">
    <source>
        <dbReference type="ARBA" id="ARBA00004496"/>
    </source>
</evidence>
<dbReference type="InterPro" id="IPR033693">
    <property type="entry name" value="PGPEP1_Glu_AS"/>
</dbReference>
<dbReference type="CDD" id="cd00501">
    <property type="entry name" value="Peptidase_C15"/>
    <property type="match status" value="1"/>
</dbReference>
<dbReference type="AlphaFoldDB" id="A0A1G8CAK3"/>
<gene>
    <name evidence="9 12" type="primary">pcp</name>
    <name evidence="12" type="ORF">K3F53_17980</name>
    <name evidence="13" type="ORF">SAMN04489735_102417</name>
</gene>
<comment type="similarity">
    <text evidence="4 9">Belongs to the peptidase C15 family.</text>
</comment>
<keyword evidence="5 9" id="KW-0963">Cytoplasm</keyword>
<feature type="active site" evidence="9 11">
    <location>
        <position position="143"/>
    </location>
</feature>
<dbReference type="RefSeq" id="WP_091260786.1">
    <property type="nucleotide sequence ID" value="NZ_CP080764.1"/>
</dbReference>
<dbReference type="Gene3D" id="3.40.630.20">
    <property type="entry name" value="Peptidase C15, pyroglutamyl peptidase I-like"/>
    <property type="match status" value="1"/>
</dbReference>
<evidence type="ECO:0000256" key="9">
    <source>
        <dbReference type="HAMAP-Rule" id="MF_00417"/>
    </source>
</evidence>
<proteinExistence type="inferred from homology"/>
<dbReference type="GO" id="GO:0006508">
    <property type="term" value="P:proteolysis"/>
    <property type="evidence" value="ECO:0007669"/>
    <property type="project" value="UniProtKB-KW"/>
</dbReference>
<dbReference type="PRINTS" id="PR00706">
    <property type="entry name" value="PYROGLUPTASE"/>
</dbReference>
<dbReference type="EMBL" id="CP080764">
    <property type="protein sequence ID" value="QYY42689.1"/>
    <property type="molecule type" value="Genomic_DNA"/>
</dbReference>
<evidence type="ECO:0000313" key="14">
    <source>
        <dbReference type="Proteomes" id="UP000198956"/>
    </source>
</evidence>
<evidence type="ECO:0000256" key="8">
    <source>
        <dbReference type="ARBA" id="ARBA00022807"/>
    </source>
</evidence>
<dbReference type="InterPro" id="IPR029762">
    <property type="entry name" value="PGP-I_bact-type"/>
</dbReference>
<dbReference type="Pfam" id="PF01470">
    <property type="entry name" value="Peptidase_C15"/>
    <property type="match status" value="1"/>
</dbReference>
<dbReference type="InterPro" id="IPR000816">
    <property type="entry name" value="Peptidase_C15"/>
</dbReference>
<evidence type="ECO:0000313" key="13">
    <source>
        <dbReference type="EMBL" id="SDH42494.1"/>
    </source>
</evidence>
<feature type="active site" evidence="9 10">
    <location>
        <position position="80"/>
    </location>
</feature>
<dbReference type="PANTHER" id="PTHR23402">
    <property type="entry name" value="PROTEASE FAMILY C15 PYROGLUTAMYL-PEPTIDASE I-RELATED"/>
    <property type="match status" value="1"/>
</dbReference>
<comment type="catalytic activity">
    <reaction evidence="1 9 10">
        <text>Release of an N-terminal pyroglutamyl group from a polypeptide, the second amino acid generally not being Pro.</text>
        <dbReference type="EC" id="3.4.19.3"/>
    </reaction>
</comment>
<reference evidence="12 15" key="2">
    <citation type="submission" date="2021-08" db="EMBL/GenBank/DDBJ databases">
        <title>Complete genome sequence of the strain Aneurinibacillus thermoaerophilus CCM 8960.</title>
        <authorList>
            <person name="Musilova J."/>
            <person name="Kourilova X."/>
            <person name="Pernicova I."/>
            <person name="Bezdicek M."/>
            <person name="Lengerova M."/>
            <person name="Obruca S."/>
            <person name="Sedlar K."/>
        </authorList>
    </citation>
    <scope>NUCLEOTIDE SEQUENCE [LARGE SCALE GENOMIC DNA]</scope>
    <source>
        <strain evidence="12 15">CCM 8960</strain>
    </source>
</reference>
<evidence type="ECO:0000313" key="12">
    <source>
        <dbReference type="EMBL" id="QYY42689.1"/>
    </source>
</evidence>
<keyword evidence="6 9" id="KW-0645">Protease</keyword>
<evidence type="ECO:0000256" key="2">
    <source>
        <dbReference type="ARBA" id="ARBA00002280"/>
    </source>
</evidence>
<evidence type="ECO:0000256" key="5">
    <source>
        <dbReference type="ARBA" id="ARBA00022490"/>
    </source>
</evidence>
<dbReference type="SUPFAM" id="SSF53182">
    <property type="entry name" value="Pyrrolidone carboxyl peptidase (pyroglutamate aminopeptidase)"/>
    <property type="match status" value="1"/>
</dbReference>
<dbReference type="NCBIfam" id="NF009676">
    <property type="entry name" value="PRK13197.1"/>
    <property type="match status" value="1"/>
</dbReference>
<sequence length="215" mass="23458">MKHVLITGFEPFGGETVNPSLEAVKQLDGKKIDDYVVVARQLPTVFHESIAELEKYIEELKPEVIICVGQAGGRPDITVERVAINVDDARIADNRGKQPVDVPVVMGGPVGYWATLPIKAIVKRLREQGIPASISQTAGTFVCNHVFYGLMHILNTSEKKARGGFIHIPYLPQQAVAHPGQPSMPLNMIVKGLELAVETTLTHEQDIVEVGGQTH</sequence>
<comment type="subcellular location">
    <subcellularLocation>
        <location evidence="3 9">Cytoplasm</location>
    </subcellularLocation>
</comment>
<dbReference type="InterPro" id="IPR036440">
    <property type="entry name" value="Peptidase_C15-like_sf"/>
</dbReference>
<dbReference type="GO" id="GO:0016920">
    <property type="term" value="F:pyroglutamyl-peptidase activity"/>
    <property type="evidence" value="ECO:0007669"/>
    <property type="project" value="UniProtKB-UniRule"/>
</dbReference>
<dbReference type="GO" id="GO:0005829">
    <property type="term" value="C:cytosol"/>
    <property type="evidence" value="ECO:0007669"/>
    <property type="project" value="InterPro"/>
</dbReference>
<dbReference type="Proteomes" id="UP000826616">
    <property type="component" value="Chromosome"/>
</dbReference>
<evidence type="ECO:0000256" key="10">
    <source>
        <dbReference type="PROSITE-ProRule" id="PRU10076"/>
    </source>
</evidence>
<evidence type="ECO:0000256" key="6">
    <source>
        <dbReference type="ARBA" id="ARBA00022670"/>
    </source>
</evidence>
<dbReference type="PANTHER" id="PTHR23402:SF1">
    <property type="entry name" value="PYROGLUTAMYL-PEPTIDASE I"/>
    <property type="match status" value="1"/>
</dbReference>
<evidence type="ECO:0000256" key="7">
    <source>
        <dbReference type="ARBA" id="ARBA00022801"/>
    </source>
</evidence>
<dbReference type="OrthoDB" id="9779738at2"/>
<dbReference type="Proteomes" id="UP000198956">
    <property type="component" value="Unassembled WGS sequence"/>
</dbReference>
<accession>A0A1G8CAK3</accession>
<comment type="subunit">
    <text evidence="9">Homotetramer.</text>
</comment>
<dbReference type="GeneID" id="97143272"/>
<dbReference type="InterPro" id="IPR033694">
    <property type="entry name" value="PGPEP1_Cys_AS"/>
</dbReference>
<evidence type="ECO:0000256" key="1">
    <source>
        <dbReference type="ARBA" id="ARBA00001770"/>
    </source>
</evidence>
<dbReference type="InterPro" id="IPR016125">
    <property type="entry name" value="Peptidase_C15-like"/>
</dbReference>
<keyword evidence="15" id="KW-1185">Reference proteome</keyword>
<dbReference type="HAMAP" id="MF_00417">
    <property type="entry name" value="Pyrrolid_peptidase"/>
    <property type="match status" value="1"/>
</dbReference>
<dbReference type="PROSITE" id="PS01333">
    <property type="entry name" value="PYRASE_GLU"/>
    <property type="match status" value="1"/>
</dbReference>